<protein>
    <submittedName>
        <fullName evidence="1">Uncharacterized protein</fullName>
    </submittedName>
</protein>
<sequence length="138" mass="15390">MARLVQQMILKSCTEPRHTDRGIPRMKMTGIIASDALSILSGCQTLEQMDAGLISLRGRPYKAAFHVLGYPNAESKIEGKRVFTWESLSHRLVYGPTFNAGRRRSLGCENKTGRSRWSDAGREKLAMSIPRVKGDTPL</sequence>
<name>A0ABM9DN54_9HYPH</name>
<comment type="caution">
    <text evidence="1">The sequence shown here is derived from an EMBL/GenBank/DDBJ whole genome shotgun (WGS) entry which is preliminary data.</text>
</comment>
<dbReference type="EMBL" id="CAKXZT010000101">
    <property type="protein sequence ID" value="CAH2398071.1"/>
    <property type="molecule type" value="Genomic_DNA"/>
</dbReference>
<organism evidence="1 2">
    <name type="scientific">Mesorhizobium escarrei</name>
    <dbReference type="NCBI Taxonomy" id="666018"/>
    <lineage>
        <taxon>Bacteria</taxon>
        <taxon>Pseudomonadati</taxon>
        <taxon>Pseudomonadota</taxon>
        <taxon>Alphaproteobacteria</taxon>
        <taxon>Hyphomicrobiales</taxon>
        <taxon>Phyllobacteriaceae</taxon>
        <taxon>Mesorhizobium</taxon>
    </lineage>
</organism>
<proteinExistence type="predicted"/>
<gene>
    <name evidence="1" type="ORF">MES5069_190035</name>
</gene>
<evidence type="ECO:0000313" key="2">
    <source>
        <dbReference type="Proteomes" id="UP001153050"/>
    </source>
</evidence>
<evidence type="ECO:0000313" key="1">
    <source>
        <dbReference type="EMBL" id="CAH2398071.1"/>
    </source>
</evidence>
<keyword evidence="2" id="KW-1185">Reference proteome</keyword>
<accession>A0ABM9DN54</accession>
<reference evidence="1 2" key="1">
    <citation type="submission" date="2022-03" db="EMBL/GenBank/DDBJ databases">
        <authorList>
            <person name="Brunel B."/>
        </authorList>
    </citation>
    <scope>NUCLEOTIDE SEQUENCE [LARGE SCALE GENOMIC DNA]</scope>
    <source>
        <strain evidence="1">STM5069sample</strain>
    </source>
</reference>
<dbReference type="Proteomes" id="UP001153050">
    <property type="component" value="Unassembled WGS sequence"/>
</dbReference>